<sequence length="108" mass="12738">VSWMFNRFQTIINNLRSLSKTCDNYDHVTKILRDLPRHWRFQVINLRLSKYLKFLPLVEFLGTLKVHQLELKDVGQRRNKSIASEVQKNSKVLASKAPQVEEPSNVKF</sequence>
<protein>
    <submittedName>
        <fullName evidence="2">Uncharacterized protein</fullName>
    </submittedName>
</protein>
<accession>A0A151QSE5</accession>
<feature type="non-terminal residue" evidence="2">
    <location>
        <position position="1"/>
    </location>
</feature>
<evidence type="ECO:0000313" key="3">
    <source>
        <dbReference type="Proteomes" id="UP000075243"/>
    </source>
</evidence>
<dbReference type="EMBL" id="KQ484952">
    <property type="protein sequence ID" value="KYP33233.1"/>
    <property type="molecule type" value="Genomic_DNA"/>
</dbReference>
<dbReference type="Gramene" id="C.cajan_46241.t">
    <property type="protein sequence ID" value="C.cajan_46241.t.cds1"/>
    <property type="gene ID" value="C.cajan_46241"/>
</dbReference>
<dbReference type="Proteomes" id="UP000075243">
    <property type="component" value="Unassembled WGS sequence"/>
</dbReference>
<proteinExistence type="predicted"/>
<reference evidence="2" key="1">
    <citation type="journal article" date="2012" name="Nat. Biotechnol.">
        <title>Draft genome sequence of pigeonpea (Cajanus cajan), an orphan legume crop of resource-poor farmers.</title>
        <authorList>
            <person name="Varshney R.K."/>
            <person name="Chen W."/>
            <person name="Li Y."/>
            <person name="Bharti A.K."/>
            <person name="Saxena R.K."/>
            <person name="Schlueter J.A."/>
            <person name="Donoghue M.T."/>
            <person name="Azam S."/>
            <person name="Fan G."/>
            <person name="Whaley A.M."/>
            <person name="Farmer A.D."/>
            <person name="Sheridan J."/>
            <person name="Iwata A."/>
            <person name="Tuteja R."/>
            <person name="Penmetsa R.V."/>
            <person name="Wu W."/>
            <person name="Upadhyaya H.D."/>
            <person name="Yang S.P."/>
            <person name="Shah T."/>
            <person name="Saxena K.B."/>
            <person name="Michael T."/>
            <person name="McCombie W.R."/>
            <person name="Yang B."/>
            <person name="Zhang G."/>
            <person name="Yang H."/>
            <person name="Wang J."/>
            <person name="Spillane C."/>
            <person name="Cook D.R."/>
            <person name="May G.D."/>
            <person name="Xu X."/>
            <person name="Jackson S.A."/>
        </authorList>
    </citation>
    <scope>NUCLEOTIDE SEQUENCE [LARGE SCALE GENOMIC DNA]</scope>
</reference>
<keyword evidence="3" id="KW-1185">Reference proteome</keyword>
<dbReference type="AlphaFoldDB" id="A0A151QSE5"/>
<feature type="region of interest" description="Disordered" evidence="1">
    <location>
        <begin position="88"/>
        <end position="108"/>
    </location>
</feature>
<evidence type="ECO:0000313" key="2">
    <source>
        <dbReference type="EMBL" id="KYP33233.1"/>
    </source>
</evidence>
<gene>
    <name evidence="2" type="ORF">KK1_045930</name>
</gene>
<organism evidence="2 3">
    <name type="scientific">Cajanus cajan</name>
    <name type="common">Pigeon pea</name>
    <name type="synonym">Cajanus indicus</name>
    <dbReference type="NCBI Taxonomy" id="3821"/>
    <lineage>
        <taxon>Eukaryota</taxon>
        <taxon>Viridiplantae</taxon>
        <taxon>Streptophyta</taxon>
        <taxon>Embryophyta</taxon>
        <taxon>Tracheophyta</taxon>
        <taxon>Spermatophyta</taxon>
        <taxon>Magnoliopsida</taxon>
        <taxon>eudicotyledons</taxon>
        <taxon>Gunneridae</taxon>
        <taxon>Pentapetalae</taxon>
        <taxon>rosids</taxon>
        <taxon>fabids</taxon>
        <taxon>Fabales</taxon>
        <taxon>Fabaceae</taxon>
        <taxon>Papilionoideae</taxon>
        <taxon>50 kb inversion clade</taxon>
        <taxon>NPAAA clade</taxon>
        <taxon>indigoferoid/millettioid clade</taxon>
        <taxon>Phaseoleae</taxon>
        <taxon>Cajanus</taxon>
    </lineage>
</organism>
<evidence type="ECO:0000256" key="1">
    <source>
        <dbReference type="SAM" id="MobiDB-lite"/>
    </source>
</evidence>
<name>A0A151QSE5_CAJCA</name>